<dbReference type="Proteomes" id="UP000017819">
    <property type="component" value="Unassembled WGS sequence"/>
</dbReference>
<reference evidence="2 3" key="1">
    <citation type="journal article" date="2014" name="Genome Announc.">
        <title>Draft Genome Sequence of Lutibaculum baratangense Strain AMV1T, Isolated from a Mud Volcano in Andamans, India.</title>
        <authorList>
            <person name="Singh A."/>
            <person name="Sreenivas A."/>
            <person name="Sathyanarayana Reddy G."/>
            <person name="Pinnaka A.K."/>
            <person name="Shivaji S."/>
        </authorList>
    </citation>
    <scope>NUCLEOTIDE SEQUENCE [LARGE SCALE GENOMIC DNA]</scope>
    <source>
        <strain evidence="2 3">AMV1</strain>
    </source>
</reference>
<evidence type="ECO:0000256" key="1">
    <source>
        <dbReference type="SAM" id="MobiDB-lite"/>
    </source>
</evidence>
<name>V4RLG7_9HYPH</name>
<organism evidence="2 3">
    <name type="scientific">Lutibaculum baratangense AMV1</name>
    <dbReference type="NCBI Taxonomy" id="631454"/>
    <lineage>
        <taxon>Bacteria</taxon>
        <taxon>Pseudomonadati</taxon>
        <taxon>Pseudomonadota</taxon>
        <taxon>Alphaproteobacteria</taxon>
        <taxon>Hyphomicrobiales</taxon>
        <taxon>Tepidamorphaceae</taxon>
        <taxon>Lutibaculum</taxon>
    </lineage>
</organism>
<dbReference type="PIRSF" id="PIRSF032131">
    <property type="entry name" value="UCP032131"/>
    <property type="match status" value="1"/>
</dbReference>
<evidence type="ECO:0000313" key="3">
    <source>
        <dbReference type="Proteomes" id="UP000017819"/>
    </source>
</evidence>
<feature type="region of interest" description="Disordered" evidence="1">
    <location>
        <begin position="55"/>
        <end position="76"/>
    </location>
</feature>
<dbReference type="PATRIC" id="fig|631454.5.peg.2503"/>
<dbReference type="EMBL" id="AWXZ01000035">
    <property type="protein sequence ID" value="ESR24085.1"/>
    <property type="molecule type" value="Genomic_DNA"/>
</dbReference>
<dbReference type="OrthoDB" id="9799894at2"/>
<dbReference type="RefSeq" id="WP_023432663.1">
    <property type="nucleotide sequence ID" value="NZ_AWXZ01000035.1"/>
</dbReference>
<feature type="compositionally biased region" description="Low complexity" evidence="1">
    <location>
        <begin position="55"/>
        <end position="65"/>
    </location>
</feature>
<keyword evidence="3" id="KW-1185">Reference proteome</keyword>
<sequence>MIRYAVRCERGHEFEGWFRDSEAFDRQSAAGELACPSCGSTDVSKSLMAPAVAKAAGAPPRANAADTSPSVQPHALAADPRARALLEAVKELRRHVIENADYVGRNFAEEARRIHYEEVERRDIYGEASLEETRALLDEGIEIAPIPELPDDKN</sequence>
<accession>V4RLG7</accession>
<dbReference type="InterPro" id="IPR009562">
    <property type="entry name" value="DUF1178"/>
</dbReference>
<dbReference type="Pfam" id="PF06676">
    <property type="entry name" value="DUF1178"/>
    <property type="match status" value="1"/>
</dbReference>
<evidence type="ECO:0000313" key="2">
    <source>
        <dbReference type="EMBL" id="ESR24085.1"/>
    </source>
</evidence>
<gene>
    <name evidence="2" type="ORF">N177_2534</name>
</gene>
<comment type="caution">
    <text evidence="2">The sequence shown here is derived from an EMBL/GenBank/DDBJ whole genome shotgun (WGS) entry which is preliminary data.</text>
</comment>
<dbReference type="AlphaFoldDB" id="V4RLG7"/>
<dbReference type="STRING" id="631454.N177_2534"/>
<dbReference type="eggNOG" id="COG5319">
    <property type="taxonomic scope" value="Bacteria"/>
</dbReference>
<evidence type="ECO:0008006" key="4">
    <source>
        <dbReference type="Google" id="ProtNLM"/>
    </source>
</evidence>
<proteinExistence type="predicted"/>
<protein>
    <recommendedName>
        <fullName evidence="4">DUF1178 family protein</fullName>
    </recommendedName>
</protein>